<keyword evidence="15" id="KW-1185">Reference proteome</keyword>
<dbReference type="EMBL" id="JJMM01000026">
    <property type="protein sequence ID" value="KDR94085.1"/>
    <property type="molecule type" value="Genomic_DNA"/>
</dbReference>
<evidence type="ECO:0000256" key="6">
    <source>
        <dbReference type="ARBA" id="ARBA00012096"/>
    </source>
</evidence>
<dbReference type="Pfam" id="PF00291">
    <property type="entry name" value="PALP"/>
    <property type="match status" value="1"/>
</dbReference>
<dbReference type="InterPro" id="IPR044561">
    <property type="entry name" value="ACT_ThrD-II-like"/>
</dbReference>
<evidence type="ECO:0000256" key="9">
    <source>
        <dbReference type="ARBA" id="ARBA00022898"/>
    </source>
</evidence>
<dbReference type="AlphaFoldDB" id="A0A069RCW4"/>
<keyword evidence="8" id="KW-0021">Allosteric enzyme</keyword>
<protein>
    <recommendedName>
        <fullName evidence="7">L-threonine dehydratase catabolic TdcB</fullName>
        <ecNumber evidence="6">4.3.1.19</ecNumber>
    </recommendedName>
    <alternativeName>
        <fullName evidence="12">Threonine deaminase</fullName>
    </alternativeName>
</protein>
<dbReference type="STRING" id="1121324.CLIT_23c03570"/>
<reference evidence="14 15" key="1">
    <citation type="submission" date="2014-03" db="EMBL/GenBank/DDBJ databases">
        <title>Genome sequence of Clostridium litorale W6, DSM 5388.</title>
        <authorList>
            <person name="Poehlein A."/>
            <person name="Jagirdar A."/>
            <person name="Khonsari B."/>
            <person name="Chibani C.M."/>
            <person name="Gutierrez Gutierrez D.A."/>
            <person name="Davydova E."/>
            <person name="Alghaithi H.S."/>
            <person name="Nair K.P."/>
            <person name="Dhamotharan K."/>
            <person name="Chandran L."/>
            <person name="G W."/>
            <person name="Daniel R."/>
        </authorList>
    </citation>
    <scope>NUCLEOTIDE SEQUENCE [LARGE SCALE GENOMIC DNA]</scope>
    <source>
        <strain evidence="14 15">W6</strain>
    </source>
</reference>
<dbReference type="InterPro" id="IPR002912">
    <property type="entry name" value="ACT_dom"/>
</dbReference>
<comment type="subunit">
    <text evidence="5">In the native structure, TdcB is in a dimeric form, whereas in the TdcB-AMP complex, it exists in a tetrameric form (dimer of dimers).</text>
</comment>
<evidence type="ECO:0000256" key="12">
    <source>
        <dbReference type="ARBA" id="ARBA00031427"/>
    </source>
</evidence>
<proteinExistence type="inferred from homology"/>
<comment type="pathway">
    <text evidence="3">Amino-acid degradation; L-threonine degradation via propanoate pathway; propanoate from L-threonine: step 1/4.</text>
</comment>
<sequence length="407" mass="44246">MHTKTDVSVTFDEILKAKEIVDKVAINTRLYECPNLSKLTGNNVFLKTENLQKTGAFKIRGAFNKIANLTEEERKCGVIASSAGNHAQGVALAASEYGIDSTIVMPATAPLAKVKATRGYGAQVVLHGDVYDDAYLKAVEIQKETGATFVHPFNDPHVIAGQGTIGLEILEELENVDVILVPIGGGGLISGIAIAAKTIKPSVKIIGVEAAQAASMYSSRRARKIVTLDSASTIADGIAVKQIGDVTYEIIEKYVDDIVTVEEDEIAQAILYLMEKNKIVAEGAGAVTTAALMNEKIWEKGKNVVAVVSGGNIDINMMSKIVDKALMKEGRRFYFHTMIPDKPGELMKVIQLVSELNANIFSINQTRLKDFVPIGTQEIEVVLETFDEEHMEKIVSELRRHGYTILL</sequence>
<dbReference type="CDD" id="cd01562">
    <property type="entry name" value="Thr-dehyd"/>
    <property type="match status" value="1"/>
</dbReference>
<dbReference type="NCBIfam" id="TIGR01127">
    <property type="entry name" value="ilvA_1Cterm"/>
    <property type="match status" value="1"/>
</dbReference>
<dbReference type="InterPro" id="IPR036052">
    <property type="entry name" value="TrpB-like_PALP_sf"/>
</dbReference>
<dbReference type="GO" id="GO:0070689">
    <property type="term" value="P:L-threonine catabolic process to propionate"/>
    <property type="evidence" value="ECO:0007669"/>
    <property type="project" value="UniProtKB-UniPathway"/>
</dbReference>
<dbReference type="PROSITE" id="PS51671">
    <property type="entry name" value="ACT"/>
    <property type="match status" value="1"/>
</dbReference>
<dbReference type="GO" id="GO:0009097">
    <property type="term" value="P:isoleucine biosynthetic process"/>
    <property type="evidence" value="ECO:0007669"/>
    <property type="project" value="TreeGrafter"/>
</dbReference>
<dbReference type="GO" id="GO:0003941">
    <property type="term" value="F:L-serine ammonia-lyase activity"/>
    <property type="evidence" value="ECO:0007669"/>
    <property type="project" value="TreeGrafter"/>
</dbReference>
<evidence type="ECO:0000256" key="11">
    <source>
        <dbReference type="ARBA" id="ARBA00025527"/>
    </source>
</evidence>
<comment type="function">
    <text evidence="11">Catalyzes the anaerobic formation of alpha-ketobutyrate and ammonia from threonine in a two-step reaction. The first step involved a dehydration of threonine and a production of enamine intermediates (aminocrotonate), which tautomerizes to its imine form (iminobutyrate). Both intermediates are unstable and short-lived. The second step is the nonenzymatic hydrolysis of the enamine/imine intermediates to form 2-ketobutyrate and free ammonia. In the low water environment of the cell, the second step is accelerated by RidA.</text>
</comment>
<dbReference type="eggNOG" id="COG1171">
    <property type="taxonomic scope" value="Bacteria"/>
</dbReference>
<evidence type="ECO:0000313" key="14">
    <source>
        <dbReference type="EMBL" id="KDR94085.1"/>
    </source>
</evidence>
<organism evidence="14 15">
    <name type="scientific">Peptoclostridium litorale DSM 5388</name>
    <dbReference type="NCBI Taxonomy" id="1121324"/>
    <lineage>
        <taxon>Bacteria</taxon>
        <taxon>Bacillati</taxon>
        <taxon>Bacillota</taxon>
        <taxon>Clostridia</taxon>
        <taxon>Peptostreptococcales</taxon>
        <taxon>Peptoclostridiaceae</taxon>
        <taxon>Peptoclostridium</taxon>
    </lineage>
</organism>
<evidence type="ECO:0000256" key="4">
    <source>
        <dbReference type="ARBA" id="ARBA00010869"/>
    </source>
</evidence>
<comment type="cofactor">
    <cofactor evidence="2">
        <name>pyridoxal 5'-phosphate</name>
        <dbReference type="ChEBI" id="CHEBI:597326"/>
    </cofactor>
</comment>
<evidence type="ECO:0000256" key="8">
    <source>
        <dbReference type="ARBA" id="ARBA00022533"/>
    </source>
</evidence>
<dbReference type="GO" id="GO:0030170">
    <property type="term" value="F:pyridoxal phosphate binding"/>
    <property type="evidence" value="ECO:0007669"/>
    <property type="project" value="InterPro"/>
</dbReference>
<name>A0A069RCW4_PEPLI</name>
<dbReference type="PANTHER" id="PTHR48078">
    <property type="entry name" value="THREONINE DEHYDRATASE, MITOCHONDRIAL-RELATED"/>
    <property type="match status" value="1"/>
</dbReference>
<comment type="caution">
    <text evidence="14">The sequence shown here is derived from an EMBL/GenBank/DDBJ whole genome shotgun (WGS) entry which is preliminary data.</text>
</comment>
<evidence type="ECO:0000259" key="13">
    <source>
        <dbReference type="PROSITE" id="PS51671"/>
    </source>
</evidence>
<dbReference type="PROSITE" id="PS00165">
    <property type="entry name" value="DEHYDRATASE_SER_THR"/>
    <property type="match status" value="1"/>
</dbReference>
<evidence type="ECO:0000256" key="1">
    <source>
        <dbReference type="ARBA" id="ARBA00001274"/>
    </source>
</evidence>
<feature type="domain" description="ACT" evidence="13">
    <location>
        <begin position="334"/>
        <end position="407"/>
    </location>
</feature>
<dbReference type="FunFam" id="3.40.50.1100:FF:000007">
    <property type="entry name" value="L-threonine dehydratase catabolic TdcB"/>
    <property type="match status" value="1"/>
</dbReference>
<dbReference type="InterPro" id="IPR001926">
    <property type="entry name" value="TrpB-like_PALP"/>
</dbReference>
<comment type="catalytic activity">
    <reaction evidence="1">
        <text>L-threonine = 2-oxobutanoate + NH4(+)</text>
        <dbReference type="Rhea" id="RHEA:22108"/>
        <dbReference type="ChEBI" id="CHEBI:16763"/>
        <dbReference type="ChEBI" id="CHEBI:28938"/>
        <dbReference type="ChEBI" id="CHEBI:57926"/>
        <dbReference type="EC" id="4.3.1.19"/>
    </reaction>
</comment>
<dbReference type="OrthoDB" id="9811476at2"/>
<dbReference type="CDD" id="cd04886">
    <property type="entry name" value="ACT_ThrD-II-like"/>
    <property type="match status" value="1"/>
</dbReference>
<evidence type="ECO:0000313" key="15">
    <source>
        <dbReference type="Proteomes" id="UP000027946"/>
    </source>
</evidence>
<dbReference type="InterPro" id="IPR005789">
    <property type="entry name" value="Thr_deHydtase_catblc"/>
</dbReference>
<accession>A0A069RCW4</accession>
<evidence type="ECO:0000256" key="10">
    <source>
        <dbReference type="ARBA" id="ARBA00023239"/>
    </source>
</evidence>
<dbReference type="GO" id="GO:0006565">
    <property type="term" value="P:L-serine catabolic process"/>
    <property type="evidence" value="ECO:0007669"/>
    <property type="project" value="TreeGrafter"/>
</dbReference>
<dbReference type="Gene3D" id="3.40.50.1100">
    <property type="match status" value="2"/>
</dbReference>
<evidence type="ECO:0000256" key="7">
    <source>
        <dbReference type="ARBA" id="ARBA00022248"/>
    </source>
</evidence>
<keyword evidence="10 14" id="KW-0456">Lyase</keyword>
<evidence type="ECO:0000256" key="2">
    <source>
        <dbReference type="ARBA" id="ARBA00001933"/>
    </source>
</evidence>
<dbReference type="InterPro" id="IPR050147">
    <property type="entry name" value="Ser/Thr_Dehydratase"/>
</dbReference>
<dbReference type="RefSeq" id="WP_143182393.1">
    <property type="nucleotide sequence ID" value="NZ_FSRH01000003.1"/>
</dbReference>
<dbReference type="GO" id="GO:0004794">
    <property type="term" value="F:threonine deaminase activity"/>
    <property type="evidence" value="ECO:0007669"/>
    <property type="project" value="UniProtKB-EC"/>
</dbReference>
<gene>
    <name evidence="14" type="primary">tdcB</name>
    <name evidence="14" type="ORF">CLIT_23c03570</name>
</gene>
<dbReference type="InterPro" id="IPR000634">
    <property type="entry name" value="Ser/Thr_deHydtase_PyrdxlP-BS"/>
</dbReference>
<keyword evidence="9" id="KW-0663">Pyridoxal phosphate</keyword>
<evidence type="ECO:0000256" key="5">
    <source>
        <dbReference type="ARBA" id="ARBA00011447"/>
    </source>
</evidence>
<dbReference type="SUPFAM" id="SSF53686">
    <property type="entry name" value="Tryptophan synthase beta subunit-like PLP-dependent enzymes"/>
    <property type="match status" value="1"/>
</dbReference>
<dbReference type="UniPathway" id="UPA00052">
    <property type="reaction ID" value="UER00507"/>
</dbReference>
<dbReference type="PANTHER" id="PTHR48078:SF6">
    <property type="entry name" value="L-THREONINE DEHYDRATASE CATABOLIC TDCB"/>
    <property type="match status" value="1"/>
</dbReference>
<dbReference type="EC" id="4.3.1.19" evidence="6"/>
<dbReference type="Proteomes" id="UP000027946">
    <property type="component" value="Unassembled WGS sequence"/>
</dbReference>
<evidence type="ECO:0000256" key="3">
    <source>
        <dbReference type="ARBA" id="ARBA00004958"/>
    </source>
</evidence>
<comment type="similarity">
    <text evidence="4">Belongs to the serine/threonine dehydratase family.</text>
</comment>